<feature type="region of interest" description="Disordered" evidence="1">
    <location>
        <begin position="1"/>
        <end position="36"/>
    </location>
</feature>
<sequence length="590" mass="66493">MKKGEQSHKLNQLYFHGKTPNKSGSTLESRQRQTKQPLLIRMNLTERQMDRITDAFTKNVGSSPSRARPSVRVTPKEEVVPQTQQRFSSTHGATYSLSCGDDEDGFLMAASSLSDLTCGRQRYHHSVANLAERRERQTPASIKVWKGPKSPTSDDLLSRPPVKPVPHAVSPLSFVREEDHSRSGRREMISPNSLNTPSQKAAFQGTDSNFSMGVGSGSGVQDMHEEAWKQVDSAAKDTELRPHLKCLTQCSQRSDCTPDRQSCPERSAVPARPPSKPIRTPARGCTEQDFKSPLFSPLALYFRGQGFPTTKRGEKTLIGQNGWLERTSIASDEKQRKKAPPKKGGILGSIKKIARDMTAEFQNSNRRLQPSTKEIHTGHVRISLDAREQSLLYCELEYHLTTALNDYIAAELDKGHLVPDNLKQVSDSWASRGRPKVVAFRYDLETQLQLVSLHVRDFDFYGRRQSSPAEVGDLLSAMETHARQMRVRTFCQPDSVIAKQLVDAQSLLNLINVSDVQQLALSEAAQFFEVIVERERDQRKHRLHLVRRTYTPESHQHGASDERTHLEECRRKEQLHEIAASGRAPTYICE</sequence>
<protein>
    <submittedName>
        <fullName evidence="2">Uncharacterized protein</fullName>
    </submittedName>
</protein>
<feature type="region of interest" description="Disordered" evidence="1">
    <location>
        <begin position="253"/>
        <end position="287"/>
    </location>
</feature>
<keyword evidence="3" id="KW-1185">Reference proteome</keyword>
<dbReference type="OrthoDB" id="5229017at2759"/>
<dbReference type="EMBL" id="LAZP02000874">
    <property type="protein sequence ID" value="PFH55524.1"/>
    <property type="molecule type" value="Genomic_DNA"/>
</dbReference>
<feature type="compositionally biased region" description="Polar residues" evidence="1">
    <location>
        <begin position="190"/>
        <end position="204"/>
    </location>
</feature>
<reference evidence="2 3" key="1">
    <citation type="journal article" date="2015" name="BMC Genomics">
        <title>Gene expression during zombie ant biting behavior reflects the complexity underlying fungal parasitic behavioral manipulation.</title>
        <authorList>
            <person name="de Bekker C."/>
            <person name="Ohm R.A."/>
            <person name="Loreto R.G."/>
            <person name="Sebastian A."/>
            <person name="Albert I."/>
            <person name="Merrow M."/>
            <person name="Brachmann A."/>
            <person name="Hughes D.P."/>
        </authorList>
    </citation>
    <scope>NUCLEOTIDE SEQUENCE [LARGE SCALE GENOMIC DNA]</scope>
    <source>
        <strain evidence="2 3">SC16a</strain>
    </source>
</reference>
<evidence type="ECO:0000313" key="2">
    <source>
        <dbReference type="EMBL" id="PFH55524.1"/>
    </source>
</evidence>
<organism evidence="2 3">
    <name type="scientific">Ophiocordyceps unilateralis</name>
    <name type="common">Zombie-ant fungus</name>
    <name type="synonym">Torrubia unilateralis</name>
    <dbReference type="NCBI Taxonomy" id="268505"/>
    <lineage>
        <taxon>Eukaryota</taxon>
        <taxon>Fungi</taxon>
        <taxon>Dikarya</taxon>
        <taxon>Ascomycota</taxon>
        <taxon>Pezizomycotina</taxon>
        <taxon>Sordariomycetes</taxon>
        <taxon>Hypocreomycetidae</taxon>
        <taxon>Hypocreales</taxon>
        <taxon>Ophiocordycipitaceae</taxon>
        <taxon>Ophiocordyceps</taxon>
    </lineage>
</organism>
<gene>
    <name evidence="2" type="ORF">XA68_18117</name>
</gene>
<evidence type="ECO:0000313" key="3">
    <source>
        <dbReference type="Proteomes" id="UP000037136"/>
    </source>
</evidence>
<feature type="region of interest" description="Disordered" evidence="1">
    <location>
        <begin position="135"/>
        <end position="204"/>
    </location>
</feature>
<name>A0A2A9P2X6_OPHUN</name>
<comment type="caution">
    <text evidence="2">The sequence shown here is derived from an EMBL/GenBank/DDBJ whole genome shotgun (WGS) entry which is preliminary data.</text>
</comment>
<dbReference type="STRING" id="268505.A0A2A9P2X6"/>
<proteinExistence type="predicted"/>
<dbReference type="AlphaFoldDB" id="A0A2A9P2X6"/>
<evidence type="ECO:0000256" key="1">
    <source>
        <dbReference type="SAM" id="MobiDB-lite"/>
    </source>
</evidence>
<feature type="compositionally biased region" description="Basic and acidic residues" evidence="1">
    <location>
        <begin position="175"/>
        <end position="188"/>
    </location>
</feature>
<accession>A0A2A9P2X6</accession>
<reference evidence="2 3" key="2">
    <citation type="journal article" date="2017" name="Sci. Rep.">
        <title>Ant-infecting Ophiocordyceps genomes reveal a high diversity of potential behavioral manipulation genes and a possible major role for enterotoxins.</title>
        <authorList>
            <person name="de Bekker C."/>
            <person name="Ohm R.A."/>
            <person name="Evans H.C."/>
            <person name="Brachmann A."/>
            <person name="Hughes D.P."/>
        </authorList>
    </citation>
    <scope>NUCLEOTIDE SEQUENCE [LARGE SCALE GENOMIC DNA]</scope>
    <source>
        <strain evidence="2 3">SC16a</strain>
    </source>
</reference>
<dbReference type="Proteomes" id="UP000037136">
    <property type="component" value="Unassembled WGS sequence"/>
</dbReference>